<dbReference type="AlphaFoldDB" id="A0A6L2N7T1"/>
<protein>
    <submittedName>
        <fullName evidence="2">Reverse transcriptase domain-containing protein</fullName>
    </submittedName>
</protein>
<name>A0A6L2N7T1_TANCI</name>
<dbReference type="PANTHER" id="PTHR48475:SF2">
    <property type="entry name" value="RIBONUCLEASE H"/>
    <property type="match status" value="1"/>
</dbReference>
<dbReference type="PANTHER" id="PTHR48475">
    <property type="entry name" value="RIBONUCLEASE H"/>
    <property type="match status" value="1"/>
</dbReference>
<feature type="domain" description="Integrase catalytic" evidence="1">
    <location>
        <begin position="71"/>
        <end position="188"/>
    </location>
</feature>
<dbReference type="Pfam" id="PF00665">
    <property type="entry name" value="rve"/>
    <property type="match status" value="1"/>
</dbReference>
<organism evidence="2">
    <name type="scientific">Tanacetum cinerariifolium</name>
    <name type="common">Dalmatian daisy</name>
    <name type="synonym">Chrysanthemum cinerariifolium</name>
    <dbReference type="NCBI Taxonomy" id="118510"/>
    <lineage>
        <taxon>Eukaryota</taxon>
        <taxon>Viridiplantae</taxon>
        <taxon>Streptophyta</taxon>
        <taxon>Embryophyta</taxon>
        <taxon>Tracheophyta</taxon>
        <taxon>Spermatophyta</taxon>
        <taxon>Magnoliopsida</taxon>
        <taxon>eudicotyledons</taxon>
        <taxon>Gunneridae</taxon>
        <taxon>Pentapetalae</taxon>
        <taxon>asterids</taxon>
        <taxon>campanulids</taxon>
        <taxon>Asterales</taxon>
        <taxon>Asteraceae</taxon>
        <taxon>Asteroideae</taxon>
        <taxon>Anthemideae</taxon>
        <taxon>Anthemidinae</taxon>
        <taxon>Tanacetum</taxon>
    </lineage>
</organism>
<keyword evidence="2" id="KW-0548">Nucleotidyltransferase</keyword>
<gene>
    <name evidence="2" type="ORF">Tci_053150</name>
</gene>
<dbReference type="PROSITE" id="PS50994">
    <property type="entry name" value="INTEGRASE"/>
    <property type="match status" value="1"/>
</dbReference>
<dbReference type="InterPro" id="IPR036397">
    <property type="entry name" value="RNaseH_sf"/>
</dbReference>
<comment type="caution">
    <text evidence="2">The sequence shown here is derived from an EMBL/GenBank/DDBJ whole genome shotgun (WGS) entry which is preliminary data.</text>
</comment>
<dbReference type="InterPro" id="IPR012337">
    <property type="entry name" value="RNaseH-like_sf"/>
</dbReference>
<dbReference type="Gene3D" id="3.30.420.10">
    <property type="entry name" value="Ribonuclease H-like superfamily/Ribonuclease H"/>
    <property type="match status" value="1"/>
</dbReference>
<proteinExistence type="predicted"/>
<sequence length="241" mass="27453">MLKWKFGLEAFDITYRPRTLIRGQILADFIAERPDEEGPPIEAPAEEVTPEQWTLFTDGSSCLEGSRAELILTSPEGEKFTYALRFKFDASNNEAEYEALIVVMQIAEQIGPFPKAQGNVKFLIVAIDYFTKWVEAKPVATITGNQVKKFVWDNIVCRFGLPGEIISDNEKQFRANPFKDYCENLNIKQRNWVEEVPHVLWAHRTMIKTGNEDTLFSLTYGTEAVIPVEIGMPLLRCAEVN</sequence>
<keyword evidence="2" id="KW-0695">RNA-directed DNA polymerase</keyword>
<evidence type="ECO:0000313" key="2">
    <source>
        <dbReference type="EMBL" id="GEU81172.1"/>
    </source>
</evidence>
<reference evidence="2" key="1">
    <citation type="journal article" date="2019" name="Sci. Rep.">
        <title>Draft genome of Tanacetum cinerariifolium, the natural source of mosquito coil.</title>
        <authorList>
            <person name="Yamashiro T."/>
            <person name="Shiraishi A."/>
            <person name="Satake H."/>
            <person name="Nakayama K."/>
        </authorList>
    </citation>
    <scope>NUCLEOTIDE SEQUENCE</scope>
</reference>
<dbReference type="EMBL" id="BKCJ010008224">
    <property type="protein sequence ID" value="GEU81172.1"/>
    <property type="molecule type" value="Genomic_DNA"/>
</dbReference>
<dbReference type="GO" id="GO:0003964">
    <property type="term" value="F:RNA-directed DNA polymerase activity"/>
    <property type="evidence" value="ECO:0007669"/>
    <property type="project" value="UniProtKB-KW"/>
</dbReference>
<dbReference type="InterPro" id="IPR001584">
    <property type="entry name" value="Integrase_cat-core"/>
</dbReference>
<dbReference type="GO" id="GO:0003676">
    <property type="term" value="F:nucleic acid binding"/>
    <property type="evidence" value="ECO:0007669"/>
    <property type="project" value="InterPro"/>
</dbReference>
<keyword evidence="2" id="KW-0808">Transferase</keyword>
<dbReference type="GO" id="GO:0015074">
    <property type="term" value="P:DNA integration"/>
    <property type="evidence" value="ECO:0007669"/>
    <property type="project" value="InterPro"/>
</dbReference>
<accession>A0A6L2N7T1</accession>
<evidence type="ECO:0000259" key="1">
    <source>
        <dbReference type="PROSITE" id="PS50994"/>
    </source>
</evidence>
<dbReference type="SUPFAM" id="SSF53098">
    <property type="entry name" value="Ribonuclease H-like"/>
    <property type="match status" value="2"/>
</dbReference>